<feature type="compositionally biased region" description="Polar residues" evidence="1">
    <location>
        <begin position="29"/>
        <end position="40"/>
    </location>
</feature>
<proteinExistence type="predicted"/>
<feature type="compositionally biased region" description="Acidic residues" evidence="1">
    <location>
        <begin position="590"/>
        <end position="634"/>
    </location>
</feature>
<feature type="region of interest" description="Disordered" evidence="1">
    <location>
        <begin position="1"/>
        <end position="46"/>
    </location>
</feature>
<comment type="caution">
    <text evidence="2">The sequence shown here is derived from an EMBL/GenBank/DDBJ whole genome shotgun (WGS) entry which is preliminary data.</text>
</comment>
<organism evidence="2 3">
    <name type="scientific">Beauveria asiatica</name>
    <dbReference type="NCBI Taxonomy" id="1069075"/>
    <lineage>
        <taxon>Eukaryota</taxon>
        <taxon>Fungi</taxon>
        <taxon>Dikarya</taxon>
        <taxon>Ascomycota</taxon>
        <taxon>Pezizomycotina</taxon>
        <taxon>Sordariomycetes</taxon>
        <taxon>Hypocreomycetidae</taxon>
        <taxon>Hypocreales</taxon>
        <taxon>Cordycipitaceae</taxon>
        <taxon>Beauveria</taxon>
    </lineage>
</organism>
<evidence type="ECO:0000256" key="1">
    <source>
        <dbReference type="SAM" id="MobiDB-lite"/>
    </source>
</evidence>
<gene>
    <name evidence="2" type="ORF">G3M48_009981</name>
</gene>
<dbReference type="EMBL" id="JAAHCF010000864">
    <property type="protein sequence ID" value="KAK8141739.1"/>
    <property type="molecule type" value="Genomic_DNA"/>
</dbReference>
<protein>
    <submittedName>
        <fullName evidence="2">Uncharacterized protein</fullName>
    </submittedName>
</protein>
<feature type="region of interest" description="Disordered" evidence="1">
    <location>
        <begin position="583"/>
        <end position="634"/>
    </location>
</feature>
<dbReference type="Proteomes" id="UP001397290">
    <property type="component" value="Unassembled WGS sequence"/>
</dbReference>
<accession>A0AAW0RIC6</accession>
<evidence type="ECO:0000313" key="3">
    <source>
        <dbReference type="Proteomes" id="UP001397290"/>
    </source>
</evidence>
<reference evidence="2 3" key="1">
    <citation type="submission" date="2020-02" db="EMBL/GenBank/DDBJ databases">
        <title>Comparative genomics of the hypocrealean fungal genus Beauvera.</title>
        <authorList>
            <person name="Showalter D.N."/>
            <person name="Bushley K.E."/>
            <person name="Rehner S.A."/>
        </authorList>
    </citation>
    <scope>NUCLEOTIDE SEQUENCE [LARGE SCALE GENOMIC DNA]</scope>
    <source>
        <strain evidence="2 3">ARSEF4384</strain>
    </source>
</reference>
<feature type="compositionally biased region" description="Basic residues" evidence="1">
    <location>
        <begin position="158"/>
        <end position="171"/>
    </location>
</feature>
<evidence type="ECO:0000313" key="2">
    <source>
        <dbReference type="EMBL" id="KAK8141739.1"/>
    </source>
</evidence>
<feature type="region of interest" description="Disordered" evidence="1">
    <location>
        <begin position="150"/>
        <end position="217"/>
    </location>
</feature>
<name>A0AAW0RIC6_9HYPO</name>
<feature type="compositionally biased region" description="Basic and acidic residues" evidence="1">
    <location>
        <begin position="172"/>
        <end position="187"/>
    </location>
</feature>
<sequence length="634" mass="72708">MATTTTKSRRRFEKLQYSKVRPYTDERQANFTSRANNGTLNRPYDPERDHELRQIREESMTSDLDHVELRICEERVDLTWEYPHHDIEMPTAAQLRRLAPCVRRATRVWEQTPYKELYKRGPAVAPLPKIPDPSDDSPEWGFRDKYMYRRMQKDEKKKQKKQKQKQKKRKSRTDSEHPEEGDLEIEHRPKRSRAAEEEAETGEHQAQIPLTPAQTPRCTPDYDRPAPSIEDSPGAIARADANLSLVAAFNNVQPRLSASPAAPAISPAARASAAITASPGPHTLPKNGFFALPHQARLQIYRYLLDLHINILLTCAAAFDEAVAVLYGENQFLYLLRDGINYVADVAAIGQDDAPHPASDVEEEIERARQPAMTTRHGRKPLKNYDINLSRYIRYIRRICLEAEHNRFADEAQKRATSAVKIFTDLFKWFPNGFRTRLSSIELRVVPVWEAGLGDSGSGGFTFLDWFDADTELMREVRNLSCDKMTVRLLPPRRRVRSRRVRGARSAEEEEEEKRRAYAHEIDMYDYQVDKLVSKHAFTDPWHADEAMQLGRAARMAAMEDTFDKLRGVLEGVCRDIEYGERGCPKVAEGSDDDGDEEQDGADAGEDGQGEEEDLFDEEIIVEQDDENDEDYEE</sequence>
<keyword evidence="3" id="KW-1185">Reference proteome</keyword>
<dbReference type="AlphaFoldDB" id="A0AAW0RIC6"/>